<feature type="compositionally biased region" description="Polar residues" evidence="1">
    <location>
        <begin position="193"/>
        <end position="203"/>
    </location>
</feature>
<evidence type="ECO:0000313" key="3">
    <source>
        <dbReference type="EMBL" id="CUA73042.1"/>
    </source>
</evidence>
<dbReference type="InterPro" id="IPR051681">
    <property type="entry name" value="Ser/Thr_Kinases-Pseudokinases"/>
</dbReference>
<feature type="region of interest" description="Disordered" evidence="1">
    <location>
        <begin position="171"/>
        <end position="436"/>
    </location>
</feature>
<keyword evidence="3" id="KW-0418">Kinase</keyword>
<sequence>MQPHMRRYEIYQPPSFVTRAPPRYYNFHLLSQSAKERVRREWAQACFPMMAGSEFSGVGSGVASGSARSSLLVQRPSMFPVAQFGSAGMATLETIAPLYSSSLDSMNALSAGPAANHRLLIRLKRPPANPHTSMQPIPADDSMDGTDPFGGIWHHSSPYDAGEMVVGHRRRNSTIPDSGRSTTGPSKKGPSPLSRSTSESAINLTDEPPLPDPPGSTELLSGTRSKRKPSKRRWTSASRGGLASLFTRKSSVDEDHPDGGLSGLRGRSRPPLSASIQSLVPNQGIAFPTATEKRPRRKLSKRARSRSSSAASVDSSRSIETPIHTQFAREPARDVEILELPPNKPQPRPPSFQHHRPPSSHGHSAPDPPLSVPPVSRGPAPPLVTTNKPQRGRKLSAASFNSFLSGTTSRDRDKDYPRSESVQDLNHASKDNDKPGNVITRFVRRLVDVVGNPEHNSSRSLFTVEHRPPISRSSAVLTSTTSVDAIQGDDDAETDRPREGRHHKSESTPESKRRKARDEAKEQRARQRAQCAEWERQQRKRLEQVERGQQERECARQEWLERLEREREQERLEQEQLEQERREQAERERIRVAQRQREEQERMEQIVRERDRERVEMQRLELERERIERERADMARLEWERLERERLMEVEMRRRGPPPLAPTNSGRRNRPDVGERKIPVMSPKESRKSRRRTLDDSRSTSPTSTVPPKASLSLSSPLLGVSIESPAIGRTMETSEIVARLADHGCQDVTALLDVSTASTWPISRGGFGDIYTARLHDSTKVAIKTTRMYVNSSTEGTTHLKHAAQELHTWAKCNHPHVLKLLGLAIFRDQIGMISPWMKNGSLPAYLSKTPDINRYMISVQVSEGLAYLHANGIVHGDLKGMNILVSDEGAPVLTDFGNAVVSKRSLQFTTTTTKYCVSLRWTAPELLDSDQKSTCSREADIYALGMTILEIMTGQVPYSEMSEKQVIFCVYQGKLPDRPQVMAAGDAQADIVWSLLLSCWLNNPKERPTAAYISETMKHDLLGM</sequence>
<evidence type="ECO:0000256" key="1">
    <source>
        <dbReference type="SAM" id="MobiDB-lite"/>
    </source>
</evidence>
<feature type="compositionally biased region" description="Basic residues" evidence="1">
    <location>
        <begin position="294"/>
        <end position="305"/>
    </location>
</feature>
<reference evidence="3 4" key="1">
    <citation type="submission" date="2015-07" db="EMBL/GenBank/DDBJ databases">
        <authorList>
            <person name="Noorani M."/>
        </authorList>
    </citation>
    <scope>NUCLEOTIDE SEQUENCE [LARGE SCALE GENOMIC DNA]</scope>
    <source>
        <strain evidence="3">BBA 69670</strain>
    </source>
</reference>
<dbReference type="PANTHER" id="PTHR44329:SF214">
    <property type="entry name" value="PROTEIN KINASE DOMAIN-CONTAINING PROTEIN"/>
    <property type="match status" value="1"/>
</dbReference>
<dbReference type="GO" id="GO:0005524">
    <property type="term" value="F:ATP binding"/>
    <property type="evidence" value="ECO:0007669"/>
    <property type="project" value="InterPro"/>
</dbReference>
<dbReference type="PROSITE" id="PS50011">
    <property type="entry name" value="PROTEIN_KINASE_DOM"/>
    <property type="match status" value="1"/>
</dbReference>
<feature type="compositionally biased region" description="Basic and acidic residues" evidence="1">
    <location>
        <begin position="669"/>
        <end position="678"/>
    </location>
</feature>
<name>A0A0K6G476_9AGAM</name>
<keyword evidence="4" id="KW-1185">Reference proteome</keyword>
<dbReference type="GO" id="GO:0004674">
    <property type="term" value="F:protein serine/threonine kinase activity"/>
    <property type="evidence" value="ECO:0007669"/>
    <property type="project" value="TreeGrafter"/>
</dbReference>
<gene>
    <name evidence="3" type="ORF">RSOLAG22IIIB_10486</name>
</gene>
<evidence type="ECO:0000259" key="2">
    <source>
        <dbReference type="PROSITE" id="PS50011"/>
    </source>
</evidence>
<proteinExistence type="predicted"/>
<dbReference type="InterPro" id="IPR001245">
    <property type="entry name" value="Ser-Thr/Tyr_kinase_cat_dom"/>
</dbReference>
<dbReference type="SMART" id="SM00220">
    <property type="entry name" value="S_TKc"/>
    <property type="match status" value="1"/>
</dbReference>
<feature type="compositionally biased region" description="Basic and acidic residues" evidence="1">
    <location>
        <begin position="505"/>
        <end position="525"/>
    </location>
</feature>
<dbReference type="AlphaFoldDB" id="A0A0K6G476"/>
<feature type="compositionally biased region" description="Basic residues" evidence="1">
    <location>
        <begin position="224"/>
        <end position="234"/>
    </location>
</feature>
<protein>
    <submittedName>
        <fullName evidence="3">Serine/threonine-protein kinase B-raf</fullName>
    </submittedName>
</protein>
<feature type="region of interest" description="Disordered" evidence="1">
    <location>
        <begin position="473"/>
        <end position="533"/>
    </location>
</feature>
<keyword evidence="3" id="KW-0808">Transferase</keyword>
<feature type="compositionally biased region" description="Low complexity" evidence="1">
    <location>
        <begin position="306"/>
        <end position="318"/>
    </location>
</feature>
<organism evidence="3 4">
    <name type="scientific">Rhizoctonia solani</name>
    <dbReference type="NCBI Taxonomy" id="456999"/>
    <lineage>
        <taxon>Eukaryota</taxon>
        <taxon>Fungi</taxon>
        <taxon>Dikarya</taxon>
        <taxon>Basidiomycota</taxon>
        <taxon>Agaricomycotina</taxon>
        <taxon>Agaricomycetes</taxon>
        <taxon>Cantharellales</taxon>
        <taxon>Ceratobasidiaceae</taxon>
        <taxon>Rhizoctonia</taxon>
    </lineage>
</organism>
<dbReference type="InterPro" id="IPR011009">
    <property type="entry name" value="Kinase-like_dom_sf"/>
</dbReference>
<accession>A0A0K6G476</accession>
<feature type="region of interest" description="Disordered" evidence="1">
    <location>
        <begin position="653"/>
        <end position="713"/>
    </location>
</feature>
<evidence type="ECO:0000313" key="4">
    <source>
        <dbReference type="Proteomes" id="UP000044841"/>
    </source>
</evidence>
<dbReference type="Proteomes" id="UP000044841">
    <property type="component" value="Unassembled WGS sequence"/>
</dbReference>
<feature type="compositionally biased region" description="Polar residues" evidence="1">
    <location>
        <begin position="398"/>
        <end position="408"/>
    </location>
</feature>
<dbReference type="PANTHER" id="PTHR44329">
    <property type="entry name" value="SERINE/THREONINE-PROTEIN KINASE TNNI3K-RELATED"/>
    <property type="match status" value="1"/>
</dbReference>
<dbReference type="InterPro" id="IPR008271">
    <property type="entry name" value="Ser/Thr_kinase_AS"/>
</dbReference>
<dbReference type="SUPFAM" id="SSF56112">
    <property type="entry name" value="Protein kinase-like (PK-like)"/>
    <property type="match status" value="1"/>
</dbReference>
<feature type="domain" description="Protein kinase" evidence="2">
    <location>
        <begin position="757"/>
        <end position="1024"/>
    </location>
</feature>
<dbReference type="Gene3D" id="1.10.510.10">
    <property type="entry name" value="Transferase(Phosphotransferase) domain 1"/>
    <property type="match status" value="1"/>
</dbReference>
<dbReference type="PROSITE" id="PS00108">
    <property type="entry name" value="PROTEIN_KINASE_ST"/>
    <property type="match status" value="1"/>
</dbReference>
<dbReference type="EMBL" id="CYGV01001340">
    <property type="protein sequence ID" value="CUA73042.1"/>
    <property type="molecule type" value="Genomic_DNA"/>
</dbReference>
<feature type="compositionally biased region" description="Polar residues" evidence="1">
    <location>
        <begin position="173"/>
        <end position="185"/>
    </location>
</feature>
<dbReference type="Pfam" id="PF07714">
    <property type="entry name" value="PK_Tyr_Ser-Thr"/>
    <property type="match status" value="1"/>
</dbReference>
<feature type="compositionally biased region" description="Polar residues" evidence="1">
    <location>
        <begin position="473"/>
        <end position="484"/>
    </location>
</feature>
<dbReference type="InterPro" id="IPR000719">
    <property type="entry name" value="Prot_kinase_dom"/>
</dbReference>
<feature type="compositionally biased region" description="Basic and acidic residues" evidence="1">
    <location>
        <begin position="409"/>
        <end position="418"/>
    </location>
</feature>
<feature type="region of interest" description="Disordered" evidence="1">
    <location>
        <begin position="125"/>
        <end position="146"/>
    </location>
</feature>